<sequence>MGAGLSKYSELTKLVDEALSIGQQAADKTNDGGTANLDKVVICGLKGVRESTLKNAGINCYKHWSYAGAFVISRSYGQGNKNTAGIEAAKDYLKSKGVDCYVHSQMD</sequence>
<accession>A0A6N1MV38</accession>
<organism evidence="1 2">
    <name type="scientific">Acinetobacter lwoffii</name>
    <dbReference type="NCBI Taxonomy" id="28090"/>
    <lineage>
        <taxon>Bacteria</taxon>
        <taxon>Pseudomonadati</taxon>
        <taxon>Pseudomonadota</taxon>
        <taxon>Gammaproteobacteria</taxon>
        <taxon>Moraxellales</taxon>
        <taxon>Moraxellaceae</taxon>
        <taxon>Acinetobacter</taxon>
    </lineage>
</organism>
<dbReference type="EMBL" id="CP054803">
    <property type="protein sequence ID" value="QKU21722.1"/>
    <property type="molecule type" value="Genomic_DNA"/>
</dbReference>
<gene>
    <name evidence="1" type="ORF">FOB19_10110</name>
</gene>
<proteinExistence type="predicted"/>
<evidence type="ECO:0000313" key="2">
    <source>
        <dbReference type="Proteomes" id="UP000509126"/>
    </source>
</evidence>
<dbReference type="Proteomes" id="UP000509126">
    <property type="component" value="Chromosome"/>
</dbReference>
<evidence type="ECO:0000313" key="1">
    <source>
        <dbReference type="EMBL" id="QKU21722.1"/>
    </source>
</evidence>
<dbReference type="AlphaFoldDB" id="A0A6N1MV38"/>
<name>A0A6N1MV38_ACILW</name>
<protein>
    <submittedName>
        <fullName evidence="1">Uncharacterized protein</fullName>
    </submittedName>
</protein>
<reference evidence="1 2" key="1">
    <citation type="submission" date="2019-11" db="EMBL/GenBank/DDBJ databases">
        <title>FDA dAtabase for Regulatory Grade micrObial Sequences (FDA-ARGOS): Supporting development and validation of Infectious Disease Dx tests.</title>
        <authorList>
            <person name="Patel R."/>
            <person name="Rucinski S."/>
            <person name="Tallon L."/>
            <person name="Sadzewicz L."/>
            <person name="Vavikolanu K."/>
            <person name="Mehta A."/>
            <person name="Aluvathingal J."/>
            <person name="Nadendla S."/>
            <person name="Nandy P."/>
            <person name="Geyer C."/>
            <person name="Yan Y."/>
            <person name="Sichtig H."/>
        </authorList>
    </citation>
    <scope>NUCLEOTIDE SEQUENCE [LARGE SCALE GENOMIC DNA]</scope>
    <source>
        <strain evidence="1 2">FDAARGOS_557</strain>
    </source>
</reference>